<dbReference type="FunFam" id="1.20.1250.20:FF:000003">
    <property type="entry name" value="Solute carrier family 17 member 3"/>
    <property type="match status" value="1"/>
</dbReference>
<sequence>MNKVLFTDIRRCCKCAKQCVLLYRRNKIVIVTKNYSFYLIVFKGINVSQRYIFALMCFFALFNAFAMRGCLSIAITEMAMSTNNDEGPVDDETCSYSDDIVPNNSTNSTGSTKGTYDWDEYTQGLILSSFYWGYVVTHLPGGWIAEKYGGKHTLGFGILLTAVFTLLTPAAIYVGDSTALIILRIFMGLGEGTTYPAINVLLAKWTPPEERSRTASFVYAGALIGTVYATTVSGWILQYSSIGWPLVFYVMGTISVIWFFIWLPACYNSPKDHPFISEKEVNYLNERMNEHTHEKPPPVPWRHILSSKPLWAVIIALIGFNWSILSIITDLPKYLSGVLKFSVANNGYLTSLVYLCMWIGGNTSPWLADYLISKKNVSTTKVRKYGSVVALAVSSSFIVAASYAGCDRVLVIGMFTVAMTMMGAAYPSVMVNPLDLSPNYAGTLMALTNGLSALTGIAGPYLIGIMTPNQTLGEWRFVFWILFGVSIVSNAIFLVFGSGDVEYWNDPEFVRNEISEKERKRSNAA</sequence>
<keyword evidence="29" id="KW-1185">Reference proteome</keyword>
<keyword evidence="14" id="KW-0968">Cytoplasmic vesicle</keyword>
<comment type="catalytic activity">
    <reaction evidence="18">
        <text>N-acetyl-L-aspartyl-L-glutamate(out) = N-acetyl-L-aspartyl-L-glutamate(in)</text>
        <dbReference type="Rhea" id="RHEA:72599"/>
        <dbReference type="ChEBI" id="CHEBI:76931"/>
    </reaction>
    <physiologicalReaction direction="left-to-right" evidence="18">
        <dbReference type="Rhea" id="RHEA:72600"/>
    </physiologicalReaction>
</comment>
<comment type="subcellular location">
    <subcellularLocation>
        <location evidence="2">Basolateral cell membrane</location>
        <topology evidence="2">Multi-pass membrane protein</topology>
    </subcellularLocation>
    <subcellularLocation>
        <location evidence="3">Cytoplasmic vesicle</location>
        <location evidence="3">Secretory vesicle membrane</location>
        <topology evidence="3">Multi-pass membrane protein</topology>
    </subcellularLocation>
    <subcellularLocation>
        <location evidence="1">Cytoplasmic vesicle</location>
        <location evidence="1">Secretory vesicle</location>
        <location evidence="1">Synaptic vesicle membrane</location>
    </subcellularLocation>
    <subcellularLocation>
        <location evidence="4">Lysosome membrane</location>
    </subcellularLocation>
</comment>
<evidence type="ECO:0000256" key="21">
    <source>
        <dbReference type="ARBA" id="ARBA00056891"/>
    </source>
</evidence>
<feature type="transmembrane region" description="Helical" evidence="26">
    <location>
        <begin position="181"/>
        <end position="202"/>
    </location>
</feature>
<evidence type="ECO:0000313" key="28">
    <source>
        <dbReference type="EMBL" id="OXU27832.1"/>
    </source>
</evidence>
<keyword evidence="13" id="KW-0458">Lysosome</keyword>
<evidence type="ECO:0000256" key="15">
    <source>
        <dbReference type="ARBA" id="ARBA00050101"/>
    </source>
</evidence>
<feature type="transmembrane region" description="Helical" evidence="26">
    <location>
        <begin position="348"/>
        <end position="373"/>
    </location>
</feature>
<organism evidence="28 29">
    <name type="scientific">Trichomalopsis sarcophagae</name>
    <dbReference type="NCBI Taxonomy" id="543379"/>
    <lineage>
        <taxon>Eukaryota</taxon>
        <taxon>Metazoa</taxon>
        <taxon>Ecdysozoa</taxon>
        <taxon>Arthropoda</taxon>
        <taxon>Hexapoda</taxon>
        <taxon>Insecta</taxon>
        <taxon>Pterygota</taxon>
        <taxon>Neoptera</taxon>
        <taxon>Endopterygota</taxon>
        <taxon>Hymenoptera</taxon>
        <taxon>Apocrita</taxon>
        <taxon>Proctotrupomorpha</taxon>
        <taxon>Chalcidoidea</taxon>
        <taxon>Pteromalidae</taxon>
        <taxon>Pteromalinae</taxon>
        <taxon>Trichomalopsis</taxon>
    </lineage>
</organism>
<evidence type="ECO:0000256" key="1">
    <source>
        <dbReference type="ARBA" id="ARBA00004432"/>
    </source>
</evidence>
<proteinExistence type="predicted"/>
<name>A0A232FB41_9HYME</name>
<dbReference type="EMBL" id="NNAY01000534">
    <property type="protein sequence ID" value="OXU27832.1"/>
    <property type="molecule type" value="Genomic_DNA"/>
</dbReference>
<comment type="catalytic activity">
    <reaction evidence="20">
        <text>D-glucuronate(out) + H(+)(out) = D-glucuronate(in) + H(+)(in)</text>
        <dbReference type="Rhea" id="RHEA:72591"/>
        <dbReference type="ChEBI" id="CHEBI:15378"/>
        <dbReference type="ChEBI" id="CHEBI:58720"/>
    </reaction>
    <physiologicalReaction direction="left-to-right" evidence="20">
        <dbReference type="Rhea" id="RHEA:72592"/>
    </physiologicalReaction>
</comment>
<keyword evidence="12" id="KW-0325">Glycoprotein</keyword>
<evidence type="ECO:0000256" key="23">
    <source>
        <dbReference type="ARBA" id="ARBA00080244"/>
    </source>
</evidence>
<evidence type="ECO:0000256" key="14">
    <source>
        <dbReference type="ARBA" id="ARBA00023329"/>
    </source>
</evidence>
<dbReference type="AlphaFoldDB" id="A0A232FB41"/>
<feature type="transmembrane region" description="Helical" evidence="26">
    <location>
        <begin position="441"/>
        <end position="463"/>
    </location>
</feature>
<keyword evidence="5" id="KW-0813">Transport</keyword>
<feature type="transmembrane region" description="Helical" evidence="26">
    <location>
        <begin position="214"/>
        <end position="236"/>
    </location>
</feature>
<gene>
    <name evidence="28" type="ORF">TSAR_005024</name>
</gene>
<dbReference type="OrthoDB" id="7647223at2759"/>
<dbReference type="PANTHER" id="PTHR11662">
    <property type="entry name" value="SOLUTE CARRIER FAMILY 17"/>
    <property type="match status" value="1"/>
</dbReference>
<evidence type="ECO:0000256" key="8">
    <source>
        <dbReference type="ARBA" id="ARBA00022847"/>
    </source>
</evidence>
<evidence type="ECO:0000256" key="10">
    <source>
        <dbReference type="ARBA" id="ARBA00023018"/>
    </source>
</evidence>
<evidence type="ECO:0000256" key="26">
    <source>
        <dbReference type="SAM" id="Phobius"/>
    </source>
</evidence>
<dbReference type="Gene3D" id="1.20.1250.20">
    <property type="entry name" value="MFS general substrate transporter like domains"/>
    <property type="match status" value="2"/>
</dbReference>
<feature type="transmembrane region" description="Helical" evidence="26">
    <location>
        <begin position="310"/>
        <end position="328"/>
    </location>
</feature>
<dbReference type="GO" id="GO:0016323">
    <property type="term" value="C:basolateral plasma membrane"/>
    <property type="evidence" value="ECO:0007669"/>
    <property type="project" value="UniProtKB-SubCell"/>
</dbReference>
<evidence type="ECO:0000256" key="19">
    <source>
        <dbReference type="ARBA" id="ARBA00051447"/>
    </source>
</evidence>
<reference evidence="28 29" key="1">
    <citation type="journal article" date="2017" name="Curr. Biol.">
        <title>The Evolution of Venom by Co-option of Single-Copy Genes.</title>
        <authorList>
            <person name="Martinson E.O."/>
            <person name="Mrinalini"/>
            <person name="Kelkar Y.D."/>
            <person name="Chang C.H."/>
            <person name="Werren J.H."/>
        </authorList>
    </citation>
    <scope>NUCLEOTIDE SEQUENCE [LARGE SCALE GENOMIC DNA]</scope>
    <source>
        <strain evidence="28 29">Alberta</strain>
        <tissue evidence="28">Whole body</tissue>
    </source>
</reference>
<evidence type="ECO:0000256" key="11">
    <source>
        <dbReference type="ARBA" id="ARBA00023136"/>
    </source>
</evidence>
<feature type="domain" description="Major facilitator superfamily (MFS) profile" evidence="27">
    <location>
        <begin position="49"/>
        <end position="501"/>
    </location>
</feature>
<evidence type="ECO:0000313" key="29">
    <source>
        <dbReference type="Proteomes" id="UP000215335"/>
    </source>
</evidence>
<feature type="transmembrane region" description="Helical" evidence="26">
    <location>
        <begin position="410"/>
        <end position="429"/>
    </location>
</feature>
<keyword evidence="7 26" id="KW-0812">Transmembrane</keyword>
<evidence type="ECO:0000256" key="7">
    <source>
        <dbReference type="ARBA" id="ARBA00022692"/>
    </source>
</evidence>
<evidence type="ECO:0000256" key="5">
    <source>
        <dbReference type="ARBA" id="ARBA00022448"/>
    </source>
</evidence>
<dbReference type="InterPro" id="IPR050382">
    <property type="entry name" value="MFS_Na/Anion_cotransporter"/>
</dbReference>
<evidence type="ECO:0000256" key="13">
    <source>
        <dbReference type="ARBA" id="ARBA00023228"/>
    </source>
</evidence>
<accession>A0A232FB41</accession>
<dbReference type="CDD" id="cd17318">
    <property type="entry name" value="MFS_SLC17"/>
    <property type="match status" value="1"/>
</dbReference>
<evidence type="ECO:0000256" key="12">
    <source>
        <dbReference type="ARBA" id="ARBA00023180"/>
    </source>
</evidence>
<feature type="transmembrane region" description="Helical" evidence="26">
    <location>
        <begin position="242"/>
        <end position="263"/>
    </location>
</feature>
<comment type="catalytic activity">
    <reaction evidence="16">
        <text>L-aspartate(out) = L-aspartate(in)</text>
        <dbReference type="Rhea" id="RHEA:66332"/>
        <dbReference type="ChEBI" id="CHEBI:29991"/>
    </reaction>
    <physiologicalReaction direction="left-to-right" evidence="16">
        <dbReference type="Rhea" id="RHEA:66333"/>
    </physiologicalReaction>
</comment>
<evidence type="ECO:0000256" key="22">
    <source>
        <dbReference type="ARBA" id="ARBA00069713"/>
    </source>
</evidence>
<evidence type="ECO:0000256" key="24">
    <source>
        <dbReference type="ARBA" id="ARBA00081195"/>
    </source>
</evidence>
<dbReference type="GO" id="GO:0046942">
    <property type="term" value="P:carboxylic acid transport"/>
    <property type="evidence" value="ECO:0007669"/>
    <property type="project" value="UniProtKB-ARBA"/>
</dbReference>
<evidence type="ECO:0000256" key="3">
    <source>
        <dbReference type="ARBA" id="ARBA00004638"/>
    </source>
</evidence>
<dbReference type="STRING" id="543379.A0A232FB41"/>
<dbReference type="InterPro" id="IPR036259">
    <property type="entry name" value="MFS_trans_sf"/>
</dbReference>
<comment type="function">
    <text evidence="21">Receptor for CM101, a polysaccharide produced by group B Streptococcus with antipathoangiogenic properties.</text>
</comment>
<dbReference type="GO" id="GO:0030672">
    <property type="term" value="C:synaptic vesicle membrane"/>
    <property type="evidence" value="ECO:0007669"/>
    <property type="project" value="UniProtKB-SubCell"/>
</dbReference>
<feature type="transmembrane region" description="Helical" evidence="26">
    <location>
        <begin position="51"/>
        <end position="71"/>
    </location>
</feature>
<evidence type="ECO:0000259" key="27">
    <source>
        <dbReference type="PROSITE" id="PS50850"/>
    </source>
</evidence>
<keyword evidence="11 26" id="KW-0472">Membrane</keyword>
<protein>
    <recommendedName>
        <fullName evidence="22">Sialin</fullName>
    </recommendedName>
    <alternativeName>
        <fullName evidence="25">H(+)/nitrate cotransporter</fullName>
    </alternativeName>
    <alternativeName>
        <fullName evidence="23">H(+)/sialic acid cotransporter</fullName>
    </alternativeName>
    <alternativeName>
        <fullName evidence="24">Vesicular excitatory amino acid transporter</fullName>
    </alternativeName>
</protein>
<dbReference type="SUPFAM" id="SSF103473">
    <property type="entry name" value="MFS general substrate transporter"/>
    <property type="match status" value="1"/>
</dbReference>
<evidence type="ECO:0000256" key="16">
    <source>
        <dbReference type="ARBA" id="ARBA00050554"/>
    </source>
</evidence>
<dbReference type="GO" id="GO:0005765">
    <property type="term" value="C:lysosomal membrane"/>
    <property type="evidence" value="ECO:0007669"/>
    <property type="project" value="UniProtKB-SubCell"/>
</dbReference>
<dbReference type="GO" id="GO:0015293">
    <property type="term" value="F:symporter activity"/>
    <property type="evidence" value="ECO:0007669"/>
    <property type="project" value="UniProtKB-KW"/>
</dbReference>
<evidence type="ECO:0000256" key="6">
    <source>
        <dbReference type="ARBA" id="ARBA00022475"/>
    </source>
</evidence>
<feature type="transmembrane region" description="Helical" evidence="26">
    <location>
        <begin position="154"/>
        <end position="175"/>
    </location>
</feature>
<dbReference type="PANTHER" id="PTHR11662:SF415">
    <property type="entry name" value="AT30085P-RELATED"/>
    <property type="match status" value="1"/>
</dbReference>
<keyword evidence="6" id="KW-1003">Cell membrane</keyword>
<comment type="catalytic activity">
    <reaction evidence="15">
        <text>2 nitrate(out) + H(+)(out) = 2 nitrate(in) + H(+)(in)</text>
        <dbReference type="Rhea" id="RHEA:71539"/>
        <dbReference type="ChEBI" id="CHEBI:15378"/>
        <dbReference type="ChEBI" id="CHEBI:17632"/>
    </reaction>
    <physiologicalReaction direction="left-to-right" evidence="15">
        <dbReference type="Rhea" id="RHEA:71540"/>
    </physiologicalReaction>
</comment>
<dbReference type="GO" id="GO:0006820">
    <property type="term" value="P:monoatomic anion transport"/>
    <property type="evidence" value="ECO:0007669"/>
    <property type="project" value="TreeGrafter"/>
</dbReference>
<dbReference type="FunFam" id="1.20.1250.20:FF:000067">
    <property type="entry name" value="sialin isoform X2"/>
    <property type="match status" value="1"/>
</dbReference>
<evidence type="ECO:0000256" key="17">
    <source>
        <dbReference type="ARBA" id="ARBA00050625"/>
    </source>
</evidence>
<evidence type="ECO:0000256" key="2">
    <source>
        <dbReference type="ARBA" id="ARBA00004554"/>
    </source>
</evidence>
<keyword evidence="9 26" id="KW-1133">Transmembrane helix</keyword>
<comment type="catalytic activity">
    <reaction evidence="17">
        <text>N-acetylneuraminate(in) + H(+)(in) = N-acetylneuraminate(out) + H(+)(out)</text>
        <dbReference type="Rhea" id="RHEA:28987"/>
        <dbReference type="ChEBI" id="CHEBI:15378"/>
        <dbReference type="ChEBI" id="CHEBI:35418"/>
    </reaction>
    <physiologicalReaction direction="right-to-left" evidence="17">
        <dbReference type="Rhea" id="RHEA:28989"/>
    </physiologicalReaction>
</comment>
<feature type="transmembrane region" description="Helical" evidence="26">
    <location>
        <begin position="475"/>
        <end position="496"/>
    </location>
</feature>
<evidence type="ECO:0000256" key="4">
    <source>
        <dbReference type="ARBA" id="ARBA00004656"/>
    </source>
</evidence>
<evidence type="ECO:0000256" key="9">
    <source>
        <dbReference type="ARBA" id="ARBA00022989"/>
    </source>
</evidence>
<evidence type="ECO:0000256" key="25">
    <source>
        <dbReference type="ARBA" id="ARBA00081925"/>
    </source>
</evidence>
<dbReference type="Pfam" id="PF07690">
    <property type="entry name" value="MFS_1"/>
    <property type="match status" value="1"/>
</dbReference>
<evidence type="ECO:0000256" key="20">
    <source>
        <dbReference type="ARBA" id="ARBA00051612"/>
    </source>
</evidence>
<dbReference type="InterPro" id="IPR011701">
    <property type="entry name" value="MFS"/>
</dbReference>
<dbReference type="Proteomes" id="UP000215335">
    <property type="component" value="Unassembled WGS sequence"/>
</dbReference>
<keyword evidence="10" id="KW-0770">Synapse</keyword>
<evidence type="ECO:0000256" key="18">
    <source>
        <dbReference type="ARBA" id="ARBA00051403"/>
    </source>
</evidence>
<dbReference type="PROSITE" id="PS50850">
    <property type="entry name" value="MFS"/>
    <property type="match status" value="1"/>
</dbReference>
<dbReference type="InterPro" id="IPR020846">
    <property type="entry name" value="MFS_dom"/>
</dbReference>
<keyword evidence="8" id="KW-0769">Symport</keyword>
<comment type="caution">
    <text evidence="28">The sequence shown here is derived from an EMBL/GenBank/DDBJ whole genome shotgun (WGS) entry which is preliminary data.</text>
</comment>
<comment type="catalytic activity">
    <reaction evidence="19">
        <text>L-glutamate(out) = L-glutamate(in)</text>
        <dbReference type="Rhea" id="RHEA:66336"/>
        <dbReference type="ChEBI" id="CHEBI:29985"/>
    </reaction>
    <physiologicalReaction direction="left-to-right" evidence="19">
        <dbReference type="Rhea" id="RHEA:66337"/>
    </physiologicalReaction>
</comment>